<evidence type="ECO:0000259" key="3">
    <source>
        <dbReference type="Pfam" id="PF25567"/>
    </source>
</evidence>
<feature type="domain" description="SYO1-like TPR repeats" evidence="3">
    <location>
        <begin position="416"/>
        <end position="671"/>
    </location>
</feature>
<dbReference type="PANTHER" id="PTHR13347">
    <property type="entry name" value="HEAT REPEAT-CONTAINING PROTEIN 3"/>
    <property type="match status" value="1"/>
</dbReference>
<keyword evidence="5" id="KW-1185">Reference proteome</keyword>
<organism evidence="4 5">
    <name type="scientific">Crepidotus variabilis</name>
    <dbReference type="NCBI Taxonomy" id="179855"/>
    <lineage>
        <taxon>Eukaryota</taxon>
        <taxon>Fungi</taxon>
        <taxon>Dikarya</taxon>
        <taxon>Basidiomycota</taxon>
        <taxon>Agaricomycotina</taxon>
        <taxon>Agaricomycetes</taxon>
        <taxon>Agaricomycetidae</taxon>
        <taxon>Agaricales</taxon>
        <taxon>Agaricineae</taxon>
        <taxon>Crepidotaceae</taxon>
        <taxon>Crepidotus</taxon>
    </lineage>
</organism>
<dbReference type="Proteomes" id="UP000807306">
    <property type="component" value="Unassembled WGS sequence"/>
</dbReference>
<feature type="region of interest" description="Disordered" evidence="2">
    <location>
        <begin position="1"/>
        <end position="40"/>
    </location>
</feature>
<evidence type="ECO:0000313" key="4">
    <source>
        <dbReference type="EMBL" id="KAF9531883.1"/>
    </source>
</evidence>
<feature type="region of interest" description="Disordered" evidence="2">
    <location>
        <begin position="366"/>
        <end position="385"/>
    </location>
</feature>
<dbReference type="InterPro" id="IPR057990">
    <property type="entry name" value="TPR_SYO1"/>
</dbReference>
<evidence type="ECO:0000256" key="1">
    <source>
        <dbReference type="ARBA" id="ARBA00049983"/>
    </source>
</evidence>
<comment type="caution">
    <text evidence="4">The sequence shown here is derived from an EMBL/GenBank/DDBJ whole genome shotgun (WGS) entry which is preliminary data.</text>
</comment>
<evidence type="ECO:0000313" key="5">
    <source>
        <dbReference type="Proteomes" id="UP000807306"/>
    </source>
</evidence>
<dbReference type="Pfam" id="PF00514">
    <property type="entry name" value="Arm"/>
    <property type="match status" value="1"/>
</dbReference>
<feature type="compositionally biased region" description="Polar residues" evidence="2">
    <location>
        <begin position="29"/>
        <end position="38"/>
    </location>
</feature>
<accession>A0A9P6EN31</accession>
<feature type="compositionally biased region" description="Basic residues" evidence="2">
    <location>
        <begin position="1"/>
        <end position="15"/>
    </location>
</feature>
<dbReference type="InterPro" id="IPR011989">
    <property type="entry name" value="ARM-like"/>
</dbReference>
<evidence type="ECO:0000256" key="2">
    <source>
        <dbReference type="SAM" id="MobiDB-lite"/>
    </source>
</evidence>
<dbReference type="CDD" id="cd13394">
    <property type="entry name" value="Syo1_like"/>
    <property type="match status" value="1"/>
</dbReference>
<dbReference type="EMBL" id="MU157833">
    <property type="protein sequence ID" value="KAF9531883.1"/>
    <property type="molecule type" value="Genomic_DNA"/>
</dbReference>
<reference evidence="4" key="1">
    <citation type="submission" date="2020-11" db="EMBL/GenBank/DDBJ databases">
        <authorList>
            <consortium name="DOE Joint Genome Institute"/>
            <person name="Ahrendt S."/>
            <person name="Riley R."/>
            <person name="Andreopoulos W."/>
            <person name="Labutti K."/>
            <person name="Pangilinan J."/>
            <person name="Ruiz-Duenas F.J."/>
            <person name="Barrasa J.M."/>
            <person name="Sanchez-Garcia M."/>
            <person name="Camarero S."/>
            <person name="Miyauchi S."/>
            <person name="Serrano A."/>
            <person name="Linde D."/>
            <person name="Babiker R."/>
            <person name="Drula E."/>
            <person name="Ayuso-Fernandez I."/>
            <person name="Pacheco R."/>
            <person name="Padilla G."/>
            <person name="Ferreira P."/>
            <person name="Barriuso J."/>
            <person name="Kellner H."/>
            <person name="Castanera R."/>
            <person name="Alfaro M."/>
            <person name="Ramirez L."/>
            <person name="Pisabarro A.G."/>
            <person name="Kuo A."/>
            <person name="Tritt A."/>
            <person name="Lipzen A."/>
            <person name="He G."/>
            <person name="Yan M."/>
            <person name="Ng V."/>
            <person name="Cullen D."/>
            <person name="Martin F."/>
            <person name="Rosso M.-N."/>
            <person name="Henrissat B."/>
            <person name="Hibbett D."/>
            <person name="Martinez A.T."/>
            <person name="Grigoriev I.V."/>
        </authorList>
    </citation>
    <scope>NUCLEOTIDE SEQUENCE</scope>
    <source>
        <strain evidence="4">CBS 506.95</strain>
    </source>
</reference>
<dbReference type="AlphaFoldDB" id="A0A9P6EN31"/>
<dbReference type="GO" id="GO:0051082">
    <property type="term" value="F:unfolded protein binding"/>
    <property type="evidence" value="ECO:0007669"/>
    <property type="project" value="TreeGrafter"/>
</dbReference>
<dbReference type="InterPro" id="IPR000225">
    <property type="entry name" value="Armadillo"/>
</dbReference>
<proteinExistence type="inferred from homology"/>
<dbReference type="PANTHER" id="PTHR13347:SF1">
    <property type="entry name" value="HEAT REPEAT-CONTAINING PROTEIN 3"/>
    <property type="match status" value="1"/>
</dbReference>
<dbReference type="SUPFAM" id="SSF48371">
    <property type="entry name" value="ARM repeat"/>
    <property type="match status" value="1"/>
</dbReference>
<dbReference type="Pfam" id="PF25567">
    <property type="entry name" value="TPR_SYO1"/>
    <property type="match status" value="1"/>
</dbReference>
<comment type="similarity">
    <text evidence="1">Belongs to the nuclear import and ribosome assembly adapter family.</text>
</comment>
<dbReference type="OrthoDB" id="288703at2759"/>
<dbReference type="InterPro" id="IPR052616">
    <property type="entry name" value="SYO1-like"/>
</dbReference>
<name>A0A9P6EN31_9AGAR</name>
<dbReference type="Gene3D" id="1.25.10.10">
    <property type="entry name" value="Leucine-rich Repeat Variant"/>
    <property type="match status" value="1"/>
</dbReference>
<gene>
    <name evidence="4" type="ORF">CPB83DRAFT_847968</name>
</gene>
<dbReference type="InterPro" id="IPR016024">
    <property type="entry name" value="ARM-type_fold"/>
</dbReference>
<dbReference type="GO" id="GO:0042273">
    <property type="term" value="P:ribosomal large subunit biogenesis"/>
    <property type="evidence" value="ECO:0007669"/>
    <property type="project" value="TreeGrafter"/>
</dbReference>
<sequence>MGKSQKKKAMRRHNPVRVPDSHLPKGLASASQQSSKSNEILPIIQKMESPDVSERKWACVAVSNIIQNDPSTRRLLQGKNVVGALITRLTDSEEEVVIEAVGALRNLCVDGGYDICAEMYNKNILAPLKSFIPKMSTTLTQYLETPKVPDSVQRIVYDFSDNVITILWCLSETSNKALNAINDIQLVPFLMSFLAACNKLSLAPVTAAAQCLYVLTDDNWPAITDVRSDAGYLACLLSIARREQPVPAPDSQPDPRAITLAVLSAGILRNILPIPPPSAASFVEIDKDVILPLLQPVISAISLSEISNEVQELVQRQNSEPQLEKMTLHTPKSGHKTEIELQLENLEGKLRTVQLSLEILTGACATLPDPTPDLPKDQEDPEGDDDLDIDAQVDIEMDATEETTQNIVESPSFLTTLVAPLLALTQPTALSFPPLASQSVHPPSTSALSSVHISALECLNNIFLSLTTTPNPSVAADVNAGLTVWNGVWTALGLVGTQTGPGQEKRQEFWEVAVGVLWGVGGVWKGSLVSNAEQIDLLIQFNNSTFNPRQKTQCIGALECLAQTPTAIDANRKISEHLLSLLPVASISASLDTEPMIQAVSALIDIYSDETLPYDINFRQGNYLERLVNSVEAVRKVVKAIDRRTGGGRELRRRGEEVRENLIGFIKYRRDLQL</sequence>
<dbReference type="GO" id="GO:0006606">
    <property type="term" value="P:protein import into nucleus"/>
    <property type="evidence" value="ECO:0007669"/>
    <property type="project" value="TreeGrafter"/>
</dbReference>
<protein>
    <submittedName>
        <fullName evidence="4">Armadillo-type protein</fullName>
    </submittedName>
</protein>